<dbReference type="Pfam" id="PF20163">
    <property type="entry name" value="DUF6536"/>
    <property type="match status" value="1"/>
</dbReference>
<evidence type="ECO:0000256" key="1">
    <source>
        <dbReference type="SAM" id="Phobius"/>
    </source>
</evidence>
<feature type="transmembrane region" description="Helical" evidence="1">
    <location>
        <begin position="937"/>
        <end position="959"/>
    </location>
</feature>
<protein>
    <recommendedName>
        <fullName evidence="2">DUF6536 domain-containing protein</fullName>
    </recommendedName>
</protein>
<dbReference type="EMBL" id="ML977310">
    <property type="protein sequence ID" value="KAF2123171.1"/>
    <property type="molecule type" value="Genomic_DNA"/>
</dbReference>
<gene>
    <name evidence="3" type="ORF">BDV96DRAFT_626911</name>
</gene>
<dbReference type="OrthoDB" id="5429634at2759"/>
<dbReference type="Pfam" id="PF06912">
    <property type="entry name" value="DUF1275"/>
    <property type="match status" value="1"/>
</dbReference>
<feature type="transmembrane region" description="Helical" evidence="1">
    <location>
        <begin position="467"/>
        <end position="488"/>
    </location>
</feature>
<dbReference type="InterPro" id="IPR046623">
    <property type="entry name" value="DUF6536"/>
</dbReference>
<feature type="transmembrane region" description="Helical" evidence="1">
    <location>
        <begin position="816"/>
        <end position="838"/>
    </location>
</feature>
<proteinExistence type="predicted"/>
<evidence type="ECO:0000313" key="4">
    <source>
        <dbReference type="Proteomes" id="UP000799770"/>
    </source>
</evidence>
<feature type="transmembrane region" description="Helical" evidence="1">
    <location>
        <begin position="858"/>
        <end position="878"/>
    </location>
</feature>
<evidence type="ECO:0000313" key="3">
    <source>
        <dbReference type="EMBL" id="KAF2123171.1"/>
    </source>
</evidence>
<keyword evidence="4" id="KW-1185">Reference proteome</keyword>
<sequence>MALSPRGRKCITIQRSAPWLSKIRAASRSLQTASSGWRFGIKACAISTFGVYILNLSLTGWIVLRYEANGGEYLLYEGSCETAAKYNTLIHLLINTFSTILLGASSYCMQCLSAPTREDLDAAHARGQWLDVGILSPRNLARVSRTRVWLWCVLAISSVPVHLLYNSVVFATIAANTYWPIPVTEAFVASVDASQGFTARRNYSDSTVRVNTELFRLRELWANGRLEKLDNLACINAYGTGYQVSGSVLLVLDQDPADPNGTEVFADFSETSPSTDGHWIWDSTTPCLNCIDEVVCPEVKLPSQTQLEFAWLEGDLSPDRVKIARKLACLRRHSSTWSTQSGTVGYCLSERVPKVCQLESSFAIAIIVISSNFFTALVMFILANWIDFVPLLTIGDAIESYLDRPDPYTKWMCLAWRKDFEIRGYYQPWNVSNIFRPKKHRRFAAVSVNQRIVLLSLRAAKTGVKGLVSNSLLANIGQLVLTLTYYSYNRIFTMFSAATEWDGFAATRKSLRVSGTPRGEQRSTHLLTLPYRVAVPLLMISGLLHWLVSQSMFLVVIEYRHWDKESKNWTRKPFDTRDTFFGCAFSPLAIVFLSVAVGMILCFLLVSGAFRLKTAMPVAGSCSAAIAAACHVPEDEKGQETSISRIQWGVTGYGNDGIGHCAFSMSQVMTLEIDQLMYYNNTAPTNDRALVARTTRQRSVYSLQRRSAKDKDTWWSKATKITQRYMHETLNVQYGDVPLLVSVLVTGLLDAATYNQWGVFVGVQTGNTIILALATAGLPENRRHSFVPYLTSLASFLVGAYVTFLVSRHVNKHSRIFLTSVFLVQGLLLCLTATLGSVDFVPRGPEGTASEFANMRMLISLPILAFHFGMQMASSRILGFMELPTIMITAGYGDLMGDPDLFSLRWDAMRARRMGSVVLMLAGGIVGAWIKKLGCGVWVPMWVAAGLKILLAVGIWMVTPKEEDLVLERSTTWKEMEAALAAGEDSQENICV</sequence>
<keyword evidence="1" id="KW-0812">Transmembrane</keyword>
<name>A0A6A5ZXZ0_9PLEO</name>
<dbReference type="PANTHER" id="PTHR35395">
    <property type="entry name" value="DUF6536 DOMAIN-CONTAINING PROTEIN"/>
    <property type="match status" value="1"/>
</dbReference>
<feature type="transmembrane region" description="Helical" evidence="1">
    <location>
        <begin position="580"/>
        <end position="606"/>
    </location>
</feature>
<evidence type="ECO:0000259" key="2">
    <source>
        <dbReference type="Pfam" id="PF20163"/>
    </source>
</evidence>
<feature type="transmembrane region" description="Helical" evidence="1">
    <location>
        <begin position="362"/>
        <end position="383"/>
    </location>
</feature>
<dbReference type="InterPro" id="IPR010699">
    <property type="entry name" value="DUF1275"/>
</dbReference>
<feature type="transmembrane region" description="Helical" evidence="1">
    <location>
        <begin position="533"/>
        <end position="559"/>
    </location>
</feature>
<keyword evidence="1" id="KW-1133">Transmembrane helix</keyword>
<dbReference type="Proteomes" id="UP000799770">
    <property type="component" value="Unassembled WGS sequence"/>
</dbReference>
<dbReference type="PANTHER" id="PTHR35395:SF1">
    <property type="entry name" value="DUF6536 DOMAIN-CONTAINING PROTEIN"/>
    <property type="match status" value="1"/>
</dbReference>
<feature type="transmembrane region" description="Helical" evidence="1">
    <location>
        <begin position="148"/>
        <end position="165"/>
    </location>
</feature>
<feature type="transmembrane region" description="Helical" evidence="1">
    <location>
        <begin position="786"/>
        <end position="804"/>
    </location>
</feature>
<keyword evidence="1" id="KW-0472">Membrane</keyword>
<accession>A0A6A5ZXZ0</accession>
<feature type="transmembrane region" description="Helical" evidence="1">
    <location>
        <begin position="84"/>
        <end position="104"/>
    </location>
</feature>
<feature type="domain" description="DUF6536" evidence="2">
    <location>
        <begin position="37"/>
        <end position="188"/>
    </location>
</feature>
<dbReference type="AlphaFoldDB" id="A0A6A5ZXZ0"/>
<organism evidence="3 4">
    <name type="scientific">Lophiotrema nucula</name>
    <dbReference type="NCBI Taxonomy" id="690887"/>
    <lineage>
        <taxon>Eukaryota</taxon>
        <taxon>Fungi</taxon>
        <taxon>Dikarya</taxon>
        <taxon>Ascomycota</taxon>
        <taxon>Pezizomycotina</taxon>
        <taxon>Dothideomycetes</taxon>
        <taxon>Pleosporomycetidae</taxon>
        <taxon>Pleosporales</taxon>
        <taxon>Lophiotremataceae</taxon>
        <taxon>Lophiotrema</taxon>
    </lineage>
</organism>
<feature type="transmembrane region" description="Helical" evidence="1">
    <location>
        <begin position="43"/>
        <end position="64"/>
    </location>
</feature>
<reference evidence="3" key="1">
    <citation type="journal article" date="2020" name="Stud. Mycol.">
        <title>101 Dothideomycetes genomes: a test case for predicting lifestyles and emergence of pathogens.</title>
        <authorList>
            <person name="Haridas S."/>
            <person name="Albert R."/>
            <person name="Binder M."/>
            <person name="Bloem J."/>
            <person name="Labutti K."/>
            <person name="Salamov A."/>
            <person name="Andreopoulos B."/>
            <person name="Baker S."/>
            <person name="Barry K."/>
            <person name="Bills G."/>
            <person name="Bluhm B."/>
            <person name="Cannon C."/>
            <person name="Castanera R."/>
            <person name="Culley D."/>
            <person name="Daum C."/>
            <person name="Ezra D."/>
            <person name="Gonzalez J."/>
            <person name="Henrissat B."/>
            <person name="Kuo A."/>
            <person name="Liang C."/>
            <person name="Lipzen A."/>
            <person name="Lutzoni F."/>
            <person name="Magnuson J."/>
            <person name="Mondo S."/>
            <person name="Nolan M."/>
            <person name="Ohm R."/>
            <person name="Pangilinan J."/>
            <person name="Park H.-J."/>
            <person name="Ramirez L."/>
            <person name="Alfaro M."/>
            <person name="Sun H."/>
            <person name="Tritt A."/>
            <person name="Yoshinaga Y."/>
            <person name="Zwiers L.-H."/>
            <person name="Turgeon B."/>
            <person name="Goodwin S."/>
            <person name="Spatafora J."/>
            <person name="Crous P."/>
            <person name="Grigoriev I."/>
        </authorList>
    </citation>
    <scope>NUCLEOTIDE SEQUENCE</scope>
    <source>
        <strain evidence="3">CBS 627.86</strain>
    </source>
</reference>
<feature type="transmembrane region" description="Helical" evidence="1">
    <location>
        <begin position="914"/>
        <end position="931"/>
    </location>
</feature>